<keyword evidence="9 11" id="KW-0057">Aromatic amino acid biosynthesis</keyword>
<dbReference type="UniPathway" id="UPA00053">
    <property type="reaction ID" value="UER00088"/>
</dbReference>
<comment type="subcellular location">
    <subcellularLocation>
        <location evidence="11">Cytoplasm</location>
    </subcellularLocation>
</comment>
<comment type="caution">
    <text evidence="11">Lacks conserved residue(s) required for the propagation of feature annotation.</text>
</comment>
<dbReference type="GO" id="GO:0005524">
    <property type="term" value="F:ATP binding"/>
    <property type="evidence" value="ECO:0007669"/>
    <property type="project" value="UniProtKB-UniRule"/>
</dbReference>
<keyword evidence="11" id="KW-0479">Metal-binding</keyword>
<feature type="binding site" evidence="11">
    <location>
        <position position="60"/>
    </location>
    <ligand>
        <name>substrate</name>
    </ligand>
</feature>
<keyword evidence="4 11" id="KW-0028">Amino-acid biosynthesis</keyword>
<evidence type="ECO:0000313" key="13">
    <source>
        <dbReference type="Proteomes" id="UP000019591"/>
    </source>
</evidence>
<evidence type="ECO:0000256" key="5">
    <source>
        <dbReference type="ARBA" id="ARBA00022679"/>
    </source>
</evidence>
<keyword evidence="5 11" id="KW-0808">Transferase</keyword>
<comment type="catalytic activity">
    <reaction evidence="10 11">
        <text>shikimate + ATP = 3-phosphoshikimate + ADP + H(+)</text>
        <dbReference type="Rhea" id="RHEA:13121"/>
        <dbReference type="ChEBI" id="CHEBI:15378"/>
        <dbReference type="ChEBI" id="CHEBI:30616"/>
        <dbReference type="ChEBI" id="CHEBI:36208"/>
        <dbReference type="ChEBI" id="CHEBI:145989"/>
        <dbReference type="ChEBI" id="CHEBI:456216"/>
        <dbReference type="EC" id="2.7.1.71"/>
    </reaction>
</comment>
<dbReference type="KEGG" id="eac:EAL2_c15020"/>
<keyword evidence="7 11" id="KW-0418">Kinase</keyword>
<dbReference type="OrthoDB" id="9800332at2"/>
<evidence type="ECO:0000256" key="9">
    <source>
        <dbReference type="ARBA" id="ARBA00023141"/>
    </source>
</evidence>
<evidence type="ECO:0000256" key="7">
    <source>
        <dbReference type="ARBA" id="ARBA00022777"/>
    </source>
</evidence>
<dbReference type="GO" id="GO:0009073">
    <property type="term" value="P:aromatic amino acid family biosynthetic process"/>
    <property type="evidence" value="ECO:0007669"/>
    <property type="project" value="UniProtKB-KW"/>
</dbReference>
<dbReference type="CDD" id="cd00464">
    <property type="entry name" value="SK"/>
    <property type="match status" value="1"/>
</dbReference>
<dbReference type="Gene3D" id="3.40.50.300">
    <property type="entry name" value="P-loop containing nucleotide triphosphate hydrolases"/>
    <property type="match status" value="1"/>
</dbReference>
<dbReference type="EMBL" id="CP007452">
    <property type="protein sequence ID" value="AHM56797.1"/>
    <property type="molecule type" value="Genomic_DNA"/>
</dbReference>
<evidence type="ECO:0000256" key="6">
    <source>
        <dbReference type="ARBA" id="ARBA00022741"/>
    </source>
</evidence>
<comment type="cofactor">
    <cofactor evidence="11">
        <name>Mg(2+)</name>
        <dbReference type="ChEBI" id="CHEBI:18420"/>
    </cofactor>
    <text evidence="11">Binds 1 Mg(2+) ion per subunit.</text>
</comment>
<dbReference type="PROSITE" id="PS01128">
    <property type="entry name" value="SHIKIMATE_KINASE"/>
    <property type="match status" value="1"/>
</dbReference>
<dbReference type="InterPro" id="IPR031322">
    <property type="entry name" value="Shikimate/glucono_kinase"/>
</dbReference>
<dbReference type="GO" id="GO:0000287">
    <property type="term" value="F:magnesium ion binding"/>
    <property type="evidence" value="ECO:0007669"/>
    <property type="project" value="UniProtKB-UniRule"/>
</dbReference>
<dbReference type="PANTHER" id="PTHR21087:SF16">
    <property type="entry name" value="SHIKIMATE KINASE 1, CHLOROPLASTIC"/>
    <property type="match status" value="1"/>
</dbReference>
<dbReference type="InterPro" id="IPR000623">
    <property type="entry name" value="Shikimate_kinase/TSH1"/>
</dbReference>
<dbReference type="GO" id="GO:0008652">
    <property type="term" value="P:amino acid biosynthetic process"/>
    <property type="evidence" value="ECO:0007669"/>
    <property type="project" value="UniProtKB-KW"/>
</dbReference>
<keyword evidence="6 11" id="KW-0547">Nucleotide-binding</keyword>
<evidence type="ECO:0000256" key="3">
    <source>
        <dbReference type="ARBA" id="ARBA00012154"/>
    </source>
</evidence>
<organism evidence="12 13">
    <name type="scientific">Peptoclostridium acidaminophilum DSM 3953</name>
    <dbReference type="NCBI Taxonomy" id="1286171"/>
    <lineage>
        <taxon>Bacteria</taxon>
        <taxon>Bacillati</taxon>
        <taxon>Bacillota</taxon>
        <taxon>Clostridia</taxon>
        <taxon>Peptostreptococcales</taxon>
        <taxon>Peptoclostridiaceae</taxon>
        <taxon>Peptoclostridium</taxon>
    </lineage>
</organism>
<feature type="binding site" evidence="11">
    <location>
        <position position="18"/>
    </location>
    <ligand>
        <name>Mg(2+)</name>
        <dbReference type="ChEBI" id="CHEBI:18420"/>
    </ligand>
</feature>
<dbReference type="GO" id="GO:0005829">
    <property type="term" value="C:cytosol"/>
    <property type="evidence" value="ECO:0007669"/>
    <property type="project" value="TreeGrafter"/>
</dbReference>
<dbReference type="AlphaFoldDB" id="W8TKR8"/>
<gene>
    <name evidence="11 12" type="primary">aroK</name>
    <name evidence="12" type="ORF">EAL2_c15020</name>
</gene>
<dbReference type="InterPro" id="IPR023000">
    <property type="entry name" value="Shikimate_kinase_CS"/>
</dbReference>
<comment type="pathway">
    <text evidence="1 11">Metabolic intermediate biosynthesis; chorismate biosynthesis; chorismate from D-erythrose 4-phosphate and phosphoenolpyruvate: step 5/7.</text>
</comment>
<feature type="binding site" evidence="11">
    <location>
        <position position="82"/>
    </location>
    <ligand>
        <name>substrate</name>
    </ligand>
</feature>
<evidence type="ECO:0000313" key="12">
    <source>
        <dbReference type="EMBL" id="AHM56797.1"/>
    </source>
</evidence>
<reference evidence="12 13" key="1">
    <citation type="journal article" date="2014" name="Genome Announc.">
        <title>Complete Genome Sequence of Amino Acid-Utilizing Eubacterium acidaminophilum al-2 (DSM 3953).</title>
        <authorList>
            <person name="Poehlein A."/>
            <person name="Andreesen J.R."/>
            <person name="Daniel R."/>
        </authorList>
    </citation>
    <scope>NUCLEOTIDE SEQUENCE [LARGE SCALE GENOMIC DNA]</scope>
    <source>
        <strain evidence="12 13">DSM 3953</strain>
    </source>
</reference>
<dbReference type="Pfam" id="PF01202">
    <property type="entry name" value="SKI"/>
    <property type="match status" value="1"/>
</dbReference>
<feature type="binding site" evidence="11">
    <location>
        <position position="140"/>
    </location>
    <ligand>
        <name>substrate</name>
    </ligand>
</feature>
<dbReference type="EC" id="2.7.1.71" evidence="3 11"/>
<evidence type="ECO:0000256" key="8">
    <source>
        <dbReference type="ARBA" id="ARBA00022840"/>
    </source>
</evidence>
<dbReference type="GO" id="GO:0004765">
    <property type="term" value="F:shikimate kinase activity"/>
    <property type="evidence" value="ECO:0007669"/>
    <property type="project" value="UniProtKB-UniRule"/>
</dbReference>
<sequence length="173" mass="19261">MDSVKSISLVGFMASGKTTVGKQLAKRLGFEFVDTDDLAEKFEGRTISSMFEDSGEAYFRDVESRILQEVLSEPGRVISTGGGIILREENIMALRGASIVVWLKASRETILKNLGRTEDKRPLMRKGEAEERIDKILPARIEKYRKAAHITVAVDGKSPANIVSEILFNLKKM</sequence>
<keyword evidence="13" id="KW-1185">Reference proteome</keyword>
<evidence type="ECO:0000256" key="1">
    <source>
        <dbReference type="ARBA" id="ARBA00004842"/>
    </source>
</evidence>
<dbReference type="eggNOG" id="COG0703">
    <property type="taxonomic scope" value="Bacteria"/>
</dbReference>
<dbReference type="InterPro" id="IPR027417">
    <property type="entry name" value="P-loop_NTPase"/>
</dbReference>
<proteinExistence type="inferred from homology"/>
<keyword evidence="8 11" id="KW-0067">ATP-binding</keyword>
<dbReference type="RefSeq" id="WP_025435780.1">
    <property type="nucleotide sequence ID" value="NZ_CP007452.1"/>
</dbReference>
<feature type="binding site" evidence="11">
    <location>
        <position position="121"/>
    </location>
    <ligand>
        <name>ATP</name>
        <dbReference type="ChEBI" id="CHEBI:30616"/>
    </ligand>
</feature>
<comment type="subunit">
    <text evidence="11">Monomer.</text>
</comment>
<dbReference type="HAMAP" id="MF_00109">
    <property type="entry name" value="Shikimate_kinase"/>
    <property type="match status" value="1"/>
</dbReference>
<dbReference type="HOGENOM" id="CLU_057607_4_0_9"/>
<feature type="binding site" evidence="11">
    <location>
        <begin position="14"/>
        <end position="19"/>
    </location>
    <ligand>
        <name>ATP</name>
        <dbReference type="ChEBI" id="CHEBI:30616"/>
    </ligand>
</feature>
<evidence type="ECO:0000256" key="10">
    <source>
        <dbReference type="ARBA" id="ARBA00048567"/>
    </source>
</evidence>
<protein>
    <recommendedName>
        <fullName evidence="3 11">Shikimate kinase</fullName>
        <shortName evidence="11">SK</shortName>
        <ecNumber evidence="3 11">2.7.1.71</ecNumber>
    </recommendedName>
</protein>
<comment type="function">
    <text evidence="11">Catalyzes the specific phosphorylation of the 3-hydroxyl group of shikimic acid using ATP as a cosubstrate.</text>
</comment>
<dbReference type="PANTHER" id="PTHR21087">
    <property type="entry name" value="SHIKIMATE KINASE"/>
    <property type="match status" value="1"/>
</dbReference>
<dbReference type="Proteomes" id="UP000019591">
    <property type="component" value="Chromosome"/>
</dbReference>
<accession>W8TKR8</accession>
<evidence type="ECO:0000256" key="4">
    <source>
        <dbReference type="ARBA" id="ARBA00022605"/>
    </source>
</evidence>
<dbReference type="PRINTS" id="PR01100">
    <property type="entry name" value="SHIKIMTKNASE"/>
</dbReference>
<dbReference type="SUPFAM" id="SSF52540">
    <property type="entry name" value="P-loop containing nucleoside triphosphate hydrolases"/>
    <property type="match status" value="1"/>
</dbReference>
<keyword evidence="11" id="KW-0460">Magnesium</keyword>
<dbReference type="GO" id="GO:0009423">
    <property type="term" value="P:chorismate biosynthetic process"/>
    <property type="evidence" value="ECO:0007669"/>
    <property type="project" value="UniProtKB-UniRule"/>
</dbReference>
<dbReference type="STRING" id="1286171.EAL2_c15020"/>
<evidence type="ECO:0000256" key="2">
    <source>
        <dbReference type="ARBA" id="ARBA00006997"/>
    </source>
</evidence>
<name>W8TKR8_PEPAC</name>
<feature type="binding site" evidence="11">
    <location>
        <position position="36"/>
    </location>
    <ligand>
        <name>substrate</name>
    </ligand>
</feature>
<comment type="similarity">
    <text evidence="2 11">Belongs to the shikimate kinase family.</text>
</comment>
<evidence type="ECO:0000256" key="11">
    <source>
        <dbReference type="HAMAP-Rule" id="MF_00109"/>
    </source>
</evidence>
<keyword evidence="11" id="KW-0963">Cytoplasm</keyword>
<dbReference type="PATRIC" id="fig|1286171.3.peg.1453"/>